<feature type="transmembrane region" description="Helical" evidence="5">
    <location>
        <begin position="71"/>
        <end position="92"/>
    </location>
</feature>
<dbReference type="OrthoDB" id="166227at2"/>
<keyword evidence="2 5" id="KW-0812">Transmembrane</keyword>
<evidence type="ECO:0000256" key="5">
    <source>
        <dbReference type="SAM" id="Phobius"/>
    </source>
</evidence>
<comment type="subcellular location">
    <subcellularLocation>
        <location evidence="1">Membrane</location>
        <topology evidence="1">Multi-pass membrane protein</topology>
    </subcellularLocation>
</comment>
<organism evidence="6 7">
    <name type="scientific">Virgibacillus necropolis</name>
    <dbReference type="NCBI Taxonomy" id="163877"/>
    <lineage>
        <taxon>Bacteria</taxon>
        <taxon>Bacillati</taxon>
        <taxon>Bacillota</taxon>
        <taxon>Bacilli</taxon>
        <taxon>Bacillales</taxon>
        <taxon>Bacillaceae</taxon>
        <taxon>Virgibacillus</taxon>
    </lineage>
</organism>
<dbReference type="PANTHER" id="PTHR33514:SF13">
    <property type="entry name" value="PROTEIN ABCI12, CHLOROPLASTIC"/>
    <property type="match status" value="1"/>
</dbReference>
<protein>
    <submittedName>
        <fullName evidence="6">Cobalt transporter</fullName>
    </submittedName>
</protein>
<feature type="transmembrane region" description="Helical" evidence="5">
    <location>
        <begin position="112"/>
        <end position="133"/>
    </location>
</feature>
<dbReference type="Pfam" id="PF02361">
    <property type="entry name" value="CbiQ"/>
    <property type="match status" value="1"/>
</dbReference>
<evidence type="ECO:0000313" key="6">
    <source>
        <dbReference type="EMBL" id="ASN04256.1"/>
    </source>
</evidence>
<evidence type="ECO:0000256" key="1">
    <source>
        <dbReference type="ARBA" id="ARBA00004141"/>
    </source>
</evidence>
<dbReference type="KEGG" id="vne:CFK40_04150"/>
<feature type="transmembrane region" description="Helical" evidence="5">
    <location>
        <begin position="30"/>
        <end position="59"/>
    </location>
</feature>
<keyword evidence="3 5" id="KW-1133">Transmembrane helix</keyword>
<reference evidence="6 7" key="1">
    <citation type="journal article" date="2003" name="Int. J. Syst. Evol. Microbiol.">
        <title>Virgibacillus carmonensis sp. nov., Virgibacillus necropolis sp. nov. and Virgibacillus picturae sp. nov., three novel species isolated from deteriorated mural paintings, transfer of the species of the genus salibacillus to Virgibacillus, as Virgibacillus marismortui comb. nov. and Virgibacillus salexigens comb. nov., and emended description of the genus Virgibacillus.</title>
        <authorList>
            <person name="Heyrman J."/>
            <person name="Logan N.A."/>
            <person name="Busse H.J."/>
            <person name="Balcaen A."/>
            <person name="Lebbe L."/>
            <person name="Rodriguez-Diaz M."/>
            <person name="Swings J."/>
            <person name="De Vos P."/>
        </authorList>
    </citation>
    <scope>NUCLEOTIDE SEQUENCE [LARGE SCALE GENOMIC DNA]</scope>
    <source>
        <strain evidence="6 7">LMG 19488</strain>
    </source>
</reference>
<dbReference type="AlphaFoldDB" id="A0A221M9C8"/>
<proteinExistence type="predicted"/>
<evidence type="ECO:0000256" key="2">
    <source>
        <dbReference type="ARBA" id="ARBA00022692"/>
    </source>
</evidence>
<keyword evidence="7" id="KW-1185">Reference proteome</keyword>
<dbReference type="RefSeq" id="WP_089530856.1">
    <property type="nucleotide sequence ID" value="NZ_CP022437.1"/>
</dbReference>
<dbReference type="Proteomes" id="UP000204391">
    <property type="component" value="Chromosome"/>
</dbReference>
<dbReference type="EMBL" id="CP022437">
    <property type="protein sequence ID" value="ASN04256.1"/>
    <property type="molecule type" value="Genomic_DNA"/>
</dbReference>
<dbReference type="CDD" id="cd16914">
    <property type="entry name" value="EcfT"/>
    <property type="match status" value="1"/>
</dbReference>
<gene>
    <name evidence="6" type="ORF">CFK40_04150</name>
</gene>
<dbReference type="PANTHER" id="PTHR33514">
    <property type="entry name" value="PROTEIN ABCI12, CHLOROPLASTIC"/>
    <property type="match status" value="1"/>
</dbReference>
<evidence type="ECO:0000256" key="3">
    <source>
        <dbReference type="ARBA" id="ARBA00022989"/>
    </source>
</evidence>
<sequence>MDEGFINSYRKPQLTGNWFLDLNPLNKLNIIIILVFIPIFYSYWQASVGITILYIILSMIAGSFKKFIGPFLKLGLIIGPFFFILRALFWPGETTLFKFGIINITQEGVNLGIRYGTIMLVVCGLLVLCSVTIKVKDLTYALERIGVPHTVSYIILSSFQSIIDLKDKSKVIMDSQKSRGIETEGNMLTRVRAFIPVLSPLFLGAISGAEEKSIAMDARAFSASGTNSHLRFLRPVPVWEKVTVVMVDLIVIAFVVWRFIA</sequence>
<dbReference type="GO" id="GO:0005886">
    <property type="term" value="C:plasma membrane"/>
    <property type="evidence" value="ECO:0007669"/>
    <property type="project" value="UniProtKB-ARBA"/>
</dbReference>
<keyword evidence="4 5" id="KW-0472">Membrane</keyword>
<accession>A0A221M9C8</accession>
<dbReference type="InterPro" id="IPR003339">
    <property type="entry name" value="ABC/ECF_trnsptr_transmembrane"/>
</dbReference>
<evidence type="ECO:0000313" key="7">
    <source>
        <dbReference type="Proteomes" id="UP000204391"/>
    </source>
</evidence>
<evidence type="ECO:0000256" key="4">
    <source>
        <dbReference type="ARBA" id="ARBA00023136"/>
    </source>
</evidence>
<feature type="transmembrane region" description="Helical" evidence="5">
    <location>
        <begin position="242"/>
        <end position="260"/>
    </location>
</feature>
<name>A0A221M9C8_9BACI</name>